<dbReference type="Gene3D" id="1.20.1530.20">
    <property type="match status" value="1"/>
</dbReference>
<feature type="transmembrane region" description="Helical" evidence="8">
    <location>
        <begin position="129"/>
        <end position="150"/>
    </location>
</feature>
<name>A0A0A3AUW9_9PAST</name>
<protein>
    <submittedName>
        <fullName evidence="9">Malate permease</fullName>
    </submittedName>
</protein>
<feature type="transmembrane region" description="Helical" evidence="8">
    <location>
        <begin position="100"/>
        <end position="123"/>
    </location>
</feature>
<gene>
    <name evidence="9" type="ORF">OA57_04175</name>
</gene>
<keyword evidence="4" id="KW-1003">Cell membrane</keyword>
<keyword evidence="3" id="KW-0813">Transport</keyword>
<dbReference type="EMBL" id="JSUM01000005">
    <property type="protein sequence ID" value="KGQ70905.1"/>
    <property type="molecule type" value="Genomic_DNA"/>
</dbReference>
<dbReference type="RefSeq" id="WP_034613901.1">
    <property type="nucleotide sequence ID" value="NZ_JSUM01000005.1"/>
</dbReference>
<comment type="caution">
    <text evidence="9">The sequence shown here is derived from an EMBL/GenBank/DDBJ whole genome shotgun (WGS) entry which is preliminary data.</text>
</comment>
<dbReference type="PANTHER" id="PTHR36838:SF1">
    <property type="entry name" value="SLR1864 PROTEIN"/>
    <property type="match status" value="1"/>
</dbReference>
<dbReference type="Pfam" id="PF03547">
    <property type="entry name" value="Mem_trans"/>
    <property type="match status" value="1"/>
</dbReference>
<feature type="transmembrane region" description="Helical" evidence="8">
    <location>
        <begin position="70"/>
        <end position="88"/>
    </location>
</feature>
<evidence type="ECO:0000313" key="9">
    <source>
        <dbReference type="EMBL" id="KGQ70905.1"/>
    </source>
</evidence>
<evidence type="ECO:0000313" key="10">
    <source>
        <dbReference type="Proteomes" id="UP000030380"/>
    </source>
</evidence>
<feature type="transmembrane region" description="Helical" evidence="8">
    <location>
        <begin position="269"/>
        <end position="287"/>
    </location>
</feature>
<evidence type="ECO:0000256" key="2">
    <source>
        <dbReference type="ARBA" id="ARBA00010145"/>
    </source>
</evidence>
<reference evidence="9 10" key="1">
    <citation type="submission" date="2014-11" db="EMBL/GenBank/DDBJ databases">
        <title>Draft genome sequence of Chelonobacter oris 1662T, associated with respiratory disease in Hermann's Tortoises.</title>
        <authorList>
            <person name="Kudirkiene E."/>
            <person name="Hansen M.J."/>
            <person name="Bojesen A.M."/>
        </authorList>
    </citation>
    <scope>NUCLEOTIDE SEQUENCE [LARGE SCALE GENOMIC DNA]</scope>
    <source>
        <strain evidence="9 10">1662</strain>
    </source>
</reference>
<keyword evidence="6 8" id="KW-1133">Transmembrane helix</keyword>
<comment type="subcellular location">
    <subcellularLocation>
        <location evidence="1">Cell membrane</location>
        <topology evidence="1">Multi-pass membrane protein</topology>
    </subcellularLocation>
</comment>
<comment type="similarity">
    <text evidence="2">Belongs to the auxin efflux carrier (TC 2.A.69) family.</text>
</comment>
<dbReference type="OrthoDB" id="9810457at2"/>
<feature type="transmembrane region" description="Helical" evidence="8">
    <location>
        <begin position="170"/>
        <end position="195"/>
    </location>
</feature>
<feature type="transmembrane region" description="Helical" evidence="8">
    <location>
        <begin position="36"/>
        <end position="58"/>
    </location>
</feature>
<dbReference type="Proteomes" id="UP000030380">
    <property type="component" value="Unassembled WGS sequence"/>
</dbReference>
<dbReference type="STRING" id="505317.OA57_04175"/>
<proteinExistence type="inferred from homology"/>
<organism evidence="9 10">
    <name type="scientific">Chelonobacter oris</name>
    <dbReference type="NCBI Taxonomy" id="505317"/>
    <lineage>
        <taxon>Bacteria</taxon>
        <taxon>Pseudomonadati</taxon>
        <taxon>Pseudomonadota</taxon>
        <taxon>Gammaproteobacteria</taxon>
        <taxon>Pasteurellales</taxon>
        <taxon>Pasteurellaceae</taxon>
        <taxon>Chelonobacter</taxon>
    </lineage>
</organism>
<sequence length="319" mass="34470">MQFLASIESTLPILFIIALGYGLRKKRWFADSFGGNLSRLILNIALPAGIFVSILKYLDRDKLFSLSDGLLYFALVTLLAYLIAFLLVKLLNVRRGRRGVFINVIANANTIFIGLPLNVALFGEGSLPYFLVCYLVNTLSTWTIGAWLIANDDPTLDPERRQGGFDWKKLITPPITGTLSAFVFLLADIPLPAFINSTLDYVGELVTPLALLYVGIVLADAGLKNMHIDKDVAGALIGRFIVVPTLMIGLITFGGGFLGALPSVEAQTLIVQSAVPALAVLPILAHAANGDVEYATNVVTISTLLFIIVIPIVNSLLLV</sequence>
<feature type="transmembrane region" description="Helical" evidence="8">
    <location>
        <begin position="235"/>
        <end position="257"/>
    </location>
</feature>
<keyword evidence="10" id="KW-1185">Reference proteome</keyword>
<evidence type="ECO:0000256" key="4">
    <source>
        <dbReference type="ARBA" id="ARBA00022475"/>
    </source>
</evidence>
<keyword evidence="7 8" id="KW-0472">Membrane</keyword>
<dbReference type="GO" id="GO:0055085">
    <property type="term" value="P:transmembrane transport"/>
    <property type="evidence" value="ECO:0007669"/>
    <property type="project" value="InterPro"/>
</dbReference>
<dbReference type="AlphaFoldDB" id="A0A0A3AUW9"/>
<evidence type="ECO:0000256" key="1">
    <source>
        <dbReference type="ARBA" id="ARBA00004651"/>
    </source>
</evidence>
<feature type="transmembrane region" description="Helical" evidence="8">
    <location>
        <begin position="294"/>
        <end position="313"/>
    </location>
</feature>
<evidence type="ECO:0000256" key="8">
    <source>
        <dbReference type="SAM" id="Phobius"/>
    </source>
</evidence>
<evidence type="ECO:0000256" key="6">
    <source>
        <dbReference type="ARBA" id="ARBA00022989"/>
    </source>
</evidence>
<feature type="transmembrane region" description="Helical" evidence="8">
    <location>
        <begin position="6"/>
        <end position="24"/>
    </location>
</feature>
<accession>A0A0A3AUW9</accession>
<evidence type="ECO:0000256" key="7">
    <source>
        <dbReference type="ARBA" id="ARBA00023136"/>
    </source>
</evidence>
<evidence type="ECO:0000256" key="5">
    <source>
        <dbReference type="ARBA" id="ARBA00022692"/>
    </source>
</evidence>
<evidence type="ECO:0000256" key="3">
    <source>
        <dbReference type="ARBA" id="ARBA00022448"/>
    </source>
</evidence>
<dbReference type="InterPro" id="IPR038770">
    <property type="entry name" value="Na+/solute_symporter_sf"/>
</dbReference>
<dbReference type="GO" id="GO:0005886">
    <property type="term" value="C:plasma membrane"/>
    <property type="evidence" value="ECO:0007669"/>
    <property type="project" value="UniProtKB-SubCell"/>
</dbReference>
<keyword evidence="5 8" id="KW-0812">Transmembrane</keyword>
<dbReference type="InterPro" id="IPR004776">
    <property type="entry name" value="Mem_transp_PIN-like"/>
</dbReference>
<dbReference type="PANTHER" id="PTHR36838">
    <property type="entry name" value="AUXIN EFFLUX CARRIER FAMILY PROTEIN"/>
    <property type="match status" value="1"/>
</dbReference>
<feature type="transmembrane region" description="Helical" evidence="8">
    <location>
        <begin position="201"/>
        <end position="223"/>
    </location>
</feature>